<evidence type="ECO:0000313" key="2">
    <source>
        <dbReference type="EMBL" id="OWF38193.1"/>
    </source>
</evidence>
<dbReference type="Proteomes" id="UP000242188">
    <property type="component" value="Unassembled WGS sequence"/>
</dbReference>
<keyword evidence="1" id="KW-0732">Signal</keyword>
<evidence type="ECO:0000313" key="3">
    <source>
        <dbReference type="Proteomes" id="UP000242188"/>
    </source>
</evidence>
<feature type="signal peptide" evidence="1">
    <location>
        <begin position="1"/>
        <end position="19"/>
    </location>
</feature>
<gene>
    <name evidence="2" type="ORF">KP79_PYT19405</name>
</gene>
<accession>A0A210PNZ1</accession>
<organism evidence="2 3">
    <name type="scientific">Mizuhopecten yessoensis</name>
    <name type="common">Japanese scallop</name>
    <name type="synonym">Patinopecten yessoensis</name>
    <dbReference type="NCBI Taxonomy" id="6573"/>
    <lineage>
        <taxon>Eukaryota</taxon>
        <taxon>Metazoa</taxon>
        <taxon>Spiralia</taxon>
        <taxon>Lophotrochozoa</taxon>
        <taxon>Mollusca</taxon>
        <taxon>Bivalvia</taxon>
        <taxon>Autobranchia</taxon>
        <taxon>Pteriomorphia</taxon>
        <taxon>Pectinida</taxon>
        <taxon>Pectinoidea</taxon>
        <taxon>Pectinidae</taxon>
        <taxon>Mizuhopecten</taxon>
    </lineage>
</organism>
<protein>
    <submittedName>
        <fullName evidence="2">Uncharacterized protein</fullName>
    </submittedName>
</protein>
<evidence type="ECO:0000256" key="1">
    <source>
        <dbReference type="SAM" id="SignalP"/>
    </source>
</evidence>
<comment type="caution">
    <text evidence="2">The sequence shown here is derived from an EMBL/GenBank/DDBJ whole genome shotgun (WGS) entry which is preliminary data.</text>
</comment>
<proteinExistence type="predicted"/>
<name>A0A210PNZ1_MIZYE</name>
<feature type="chain" id="PRO_5012329379" evidence="1">
    <location>
        <begin position="20"/>
        <end position="69"/>
    </location>
</feature>
<keyword evidence="3" id="KW-1185">Reference proteome</keyword>
<dbReference type="EMBL" id="NEDP02005571">
    <property type="protein sequence ID" value="OWF38193.1"/>
    <property type="molecule type" value="Genomic_DNA"/>
</dbReference>
<sequence>MIKLKCLFVLLSMMVLISSDIVHSMPAHYIQQNVLAANDKLGGNLKRVRRADQGSQGFGNGSINPPTGR</sequence>
<reference evidence="2 3" key="1">
    <citation type="journal article" date="2017" name="Nat. Ecol. Evol.">
        <title>Scallop genome provides insights into evolution of bilaterian karyotype and development.</title>
        <authorList>
            <person name="Wang S."/>
            <person name="Zhang J."/>
            <person name="Jiao W."/>
            <person name="Li J."/>
            <person name="Xun X."/>
            <person name="Sun Y."/>
            <person name="Guo X."/>
            <person name="Huan P."/>
            <person name="Dong B."/>
            <person name="Zhang L."/>
            <person name="Hu X."/>
            <person name="Sun X."/>
            <person name="Wang J."/>
            <person name="Zhao C."/>
            <person name="Wang Y."/>
            <person name="Wang D."/>
            <person name="Huang X."/>
            <person name="Wang R."/>
            <person name="Lv J."/>
            <person name="Li Y."/>
            <person name="Zhang Z."/>
            <person name="Liu B."/>
            <person name="Lu W."/>
            <person name="Hui Y."/>
            <person name="Liang J."/>
            <person name="Zhou Z."/>
            <person name="Hou R."/>
            <person name="Li X."/>
            <person name="Liu Y."/>
            <person name="Li H."/>
            <person name="Ning X."/>
            <person name="Lin Y."/>
            <person name="Zhao L."/>
            <person name="Xing Q."/>
            <person name="Dou J."/>
            <person name="Li Y."/>
            <person name="Mao J."/>
            <person name="Guo H."/>
            <person name="Dou H."/>
            <person name="Li T."/>
            <person name="Mu C."/>
            <person name="Jiang W."/>
            <person name="Fu Q."/>
            <person name="Fu X."/>
            <person name="Miao Y."/>
            <person name="Liu J."/>
            <person name="Yu Q."/>
            <person name="Li R."/>
            <person name="Liao H."/>
            <person name="Li X."/>
            <person name="Kong Y."/>
            <person name="Jiang Z."/>
            <person name="Chourrout D."/>
            <person name="Li R."/>
            <person name="Bao Z."/>
        </authorList>
    </citation>
    <scope>NUCLEOTIDE SEQUENCE [LARGE SCALE GENOMIC DNA]</scope>
    <source>
        <strain evidence="2 3">PY_sf001</strain>
    </source>
</reference>
<dbReference type="AlphaFoldDB" id="A0A210PNZ1"/>